<keyword evidence="14 16" id="KW-0472">Membrane</keyword>
<keyword evidence="15" id="KW-0175">Coiled coil</keyword>
<gene>
    <name evidence="18" type="ordered locus">VIBHAR_07091</name>
</gene>
<comment type="catalytic activity">
    <reaction evidence="1">
        <text>ATP + protein L-histidine = ADP + protein N-phospho-L-histidine.</text>
        <dbReference type="EC" id="2.7.13.3"/>
    </reaction>
</comment>
<comment type="subcellular location">
    <subcellularLocation>
        <location evidence="2">Cell inner membrane</location>
    </subcellularLocation>
    <subcellularLocation>
        <location evidence="3">Cell membrane</location>
        <topology evidence="3">Multi-pass membrane protein</topology>
    </subcellularLocation>
</comment>
<feature type="domain" description="Histidine kinase" evidence="17">
    <location>
        <begin position="397"/>
        <end position="627"/>
    </location>
</feature>
<dbReference type="EMBL" id="CP000790">
    <property type="protein sequence ID" value="ABU74963.1"/>
    <property type="molecule type" value="Genomic_DNA"/>
</dbReference>
<dbReference type="CDD" id="cd12914">
    <property type="entry name" value="PDC1_DGC_like"/>
    <property type="match status" value="1"/>
</dbReference>
<protein>
    <recommendedName>
        <fullName evidence="4">histidine kinase</fullName>
        <ecNumber evidence="4">2.7.13.3</ecNumber>
    </recommendedName>
</protein>
<evidence type="ECO:0000259" key="17">
    <source>
        <dbReference type="PROSITE" id="PS50109"/>
    </source>
</evidence>
<dbReference type="PIRSF" id="PIRSF036431">
    <property type="entry name" value="STHK_DctB"/>
    <property type="match status" value="1"/>
</dbReference>
<dbReference type="Proteomes" id="UP000008152">
    <property type="component" value="Chromosome II"/>
</dbReference>
<evidence type="ECO:0000256" key="5">
    <source>
        <dbReference type="ARBA" id="ARBA00022475"/>
    </source>
</evidence>
<dbReference type="PANTHER" id="PTHR43065:SF46">
    <property type="entry name" value="C4-DICARBOXYLATE TRANSPORT SENSOR PROTEIN DCTB"/>
    <property type="match status" value="1"/>
</dbReference>
<dbReference type="PROSITE" id="PS50109">
    <property type="entry name" value="HIS_KIN"/>
    <property type="match status" value="1"/>
</dbReference>
<dbReference type="InterPro" id="IPR029151">
    <property type="entry name" value="Sensor-like_sf"/>
</dbReference>
<dbReference type="InterPro" id="IPR033479">
    <property type="entry name" value="dCache_1"/>
</dbReference>
<dbReference type="Gene3D" id="3.30.450.20">
    <property type="entry name" value="PAS domain"/>
    <property type="match status" value="2"/>
</dbReference>
<dbReference type="SMART" id="SM00387">
    <property type="entry name" value="HATPase_c"/>
    <property type="match status" value="1"/>
</dbReference>
<dbReference type="InterPro" id="IPR036097">
    <property type="entry name" value="HisK_dim/P_sf"/>
</dbReference>
<dbReference type="PATRIC" id="fig|338187.25.peg.5480"/>
<dbReference type="GO" id="GO:0005886">
    <property type="term" value="C:plasma membrane"/>
    <property type="evidence" value="ECO:0007669"/>
    <property type="project" value="UniProtKB-SubCell"/>
</dbReference>
<dbReference type="GO" id="GO:0005524">
    <property type="term" value="F:ATP binding"/>
    <property type="evidence" value="ECO:0007669"/>
    <property type="project" value="UniProtKB-KW"/>
</dbReference>
<keyword evidence="9" id="KW-0547">Nucleotide-binding</keyword>
<name>A7N7N9_VIBC1</name>
<evidence type="ECO:0000256" key="7">
    <source>
        <dbReference type="ARBA" id="ARBA00022679"/>
    </source>
</evidence>
<keyword evidence="5" id="KW-1003">Cell membrane</keyword>
<evidence type="ECO:0000256" key="13">
    <source>
        <dbReference type="ARBA" id="ARBA00023012"/>
    </source>
</evidence>
<evidence type="ECO:0000256" key="16">
    <source>
        <dbReference type="SAM" id="Phobius"/>
    </source>
</evidence>
<dbReference type="SUPFAM" id="SSF47384">
    <property type="entry name" value="Homodimeric domain of signal transducing histidine kinase"/>
    <property type="match status" value="1"/>
</dbReference>
<keyword evidence="8 16" id="KW-0812">Transmembrane</keyword>
<keyword evidence="11" id="KW-0067">ATP-binding</keyword>
<evidence type="ECO:0000313" key="18">
    <source>
        <dbReference type="EMBL" id="ABU74963.1"/>
    </source>
</evidence>
<evidence type="ECO:0000256" key="2">
    <source>
        <dbReference type="ARBA" id="ARBA00004533"/>
    </source>
</evidence>
<dbReference type="CDD" id="cd00082">
    <property type="entry name" value="HisKA"/>
    <property type="match status" value="1"/>
</dbReference>
<evidence type="ECO:0000256" key="6">
    <source>
        <dbReference type="ARBA" id="ARBA00022553"/>
    </source>
</evidence>
<reference evidence="18 19" key="1">
    <citation type="submission" date="2007-08" db="EMBL/GenBank/DDBJ databases">
        <authorList>
            <consortium name="The Vibrio harveyi Genome Sequencing Project"/>
            <person name="Bassler B."/>
            <person name="Clifton S.W."/>
            <person name="Fulton L."/>
            <person name="Delehaunty K."/>
            <person name="Fronick C."/>
            <person name="Harrison M."/>
            <person name="Markivic C."/>
            <person name="Fulton R."/>
            <person name="Tin-Wollam A.-M."/>
            <person name="Shah N."/>
            <person name="Pepin K."/>
            <person name="Nash W."/>
            <person name="Thiruvilangam P."/>
            <person name="Bhonagiri V."/>
            <person name="Waters C."/>
            <person name="Tu K.C."/>
            <person name="Irgon J."/>
            <person name="Wilson R.K."/>
        </authorList>
    </citation>
    <scope>NUCLEOTIDE SEQUENCE [LARGE SCALE GENOMIC DNA]</scope>
    <source>
        <strain evidence="19">ATCC BAA-1116 / BB120</strain>
    </source>
</reference>
<dbReference type="Pfam" id="PF02743">
    <property type="entry name" value="dCache_1"/>
    <property type="match status" value="1"/>
</dbReference>
<evidence type="ECO:0000256" key="9">
    <source>
        <dbReference type="ARBA" id="ARBA00022741"/>
    </source>
</evidence>
<evidence type="ECO:0000256" key="10">
    <source>
        <dbReference type="ARBA" id="ARBA00022777"/>
    </source>
</evidence>
<feature type="transmembrane region" description="Helical" evidence="16">
    <location>
        <begin position="310"/>
        <end position="331"/>
    </location>
</feature>
<dbReference type="InterPro" id="IPR036890">
    <property type="entry name" value="HATPase_C_sf"/>
</dbReference>
<keyword evidence="7" id="KW-0808">Transferase</keyword>
<evidence type="ECO:0000256" key="8">
    <source>
        <dbReference type="ARBA" id="ARBA00022692"/>
    </source>
</evidence>
<dbReference type="PRINTS" id="PR00344">
    <property type="entry name" value="BCTRLSENSOR"/>
</dbReference>
<feature type="transmembrane region" description="Helical" evidence="16">
    <location>
        <begin position="22"/>
        <end position="40"/>
    </location>
</feature>
<keyword evidence="12 16" id="KW-1133">Transmembrane helix</keyword>
<dbReference type="PANTHER" id="PTHR43065">
    <property type="entry name" value="SENSOR HISTIDINE KINASE"/>
    <property type="match status" value="1"/>
</dbReference>
<dbReference type="SUPFAM" id="SSF103190">
    <property type="entry name" value="Sensory domain-like"/>
    <property type="match status" value="1"/>
</dbReference>
<keyword evidence="10" id="KW-0418">Kinase</keyword>
<dbReference type="EC" id="2.7.13.3" evidence="4"/>
<dbReference type="KEGG" id="vha:VIBHAR_07091"/>
<evidence type="ECO:0000256" key="14">
    <source>
        <dbReference type="ARBA" id="ARBA00023136"/>
    </source>
</evidence>
<evidence type="ECO:0000313" key="19">
    <source>
        <dbReference type="Proteomes" id="UP000008152"/>
    </source>
</evidence>
<organism evidence="18 19">
    <name type="scientific">Vibrio campbellii (strain ATCC BAA-1116)</name>
    <dbReference type="NCBI Taxonomy" id="2902295"/>
    <lineage>
        <taxon>Bacteria</taxon>
        <taxon>Pseudomonadati</taxon>
        <taxon>Pseudomonadota</taxon>
        <taxon>Gammaproteobacteria</taxon>
        <taxon>Vibrionales</taxon>
        <taxon>Vibrionaceae</taxon>
        <taxon>Vibrio</taxon>
    </lineage>
</organism>
<sequence>MPFDNMALKTSEPIVNLLNPKALRHFLLVLLAIGLVGLMLTHKYATQHQHDQWQSKLQTQASQVAQEIDYELAKFEQIPNLLSHDPRLLEAVKVGKPSESLNLLLADWLAQSLADTIYVHDKTGLVIASSNYQQDDSFVGSNFAFRPYFQHALNGEKAQYVALGVRSNKRGYFFSSPLWVEGKVAGVITVKVNLEQLEQRLAQDDGGLLVTGVHDVVFMSNLPDWRYRALFPLSEDAKEELNQTQQYGDTLPQYRGELTGQSGATQFENNQLLVSPNYLAYATNLFDKGFRVVALISQQEVFAAVLQADVIYLLLYSLVGLIALAWFQMLVNKARLANMNTNLEEKVTERTIVLSQANHQLQQTVHQYEQSQQALKQTQQELTQAAKLALLGELSASINHEINQPLAALRTYTENSQRLMAMERYPMVTDNLGKMLYLNDTIAEVIARLKVFTRKTDKNSHNEVSVLHDAVHNATRILSSKLIKQGVTLKEPNIECNVKLAIHSVELEQVLINLFHNAAQAMEGHCVDPQISIAIQCNESNCDILISDNGPGMSEQALAKVFDPFFTTKPEGLGLGLTISKRILESYQGSLSAYNHNTYNHSAFSDMDTQSQHSGGMTFIVSVPLVPLHPAEEHSHA</sequence>
<dbReference type="RefSeq" id="WP_012130393.1">
    <property type="nucleotide sequence ID" value="NC_009784.1"/>
</dbReference>
<dbReference type="GO" id="GO:0000155">
    <property type="term" value="F:phosphorelay sensor kinase activity"/>
    <property type="evidence" value="ECO:0007669"/>
    <property type="project" value="InterPro"/>
</dbReference>
<dbReference type="SUPFAM" id="SSF55874">
    <property type="entry name" value="ATPase domain of HSP90 chaperone/DNA topoisomerase II/histidine kinase"/>
    <property type="match status" value="1"/>
</dbReference>
<evidence type="ECO:0000256" key="15">
    <source>
        <dbReference type="SAM" id="Coils"/>
    </source>
</evidence>
<proteinExistence type="predicted"/>
<keyword evidence="6" id="KW-0597">Phosphoprotein</keyword>
<dbReference type="InterPro" id="IPR017055">
    <property type="entry name" value="Sig_transdc_His_kinase_DctB"/>
</dbReference>
<evidence type="ECO:0000256" key="1">
    <source>
        <dbReference type="ARBA" id="ARBA00000085"/>
    </source>
</evidence>
<dbReference type="InterPro" id="IPR005467">
    <property type="entry name" value="His_kinase_dom"/>
</dbReference>
<dbReference type="InterPro" id="IPR003661">
    <property type="entry name" value="HisK_dim/P_dom"/>
</dbReference>
<dbReference type="InterPro" id="IPR004358">
    <property type="entry name" value="Sig_transdc_His_kin-like_C"/>
</dbReference>
<evidence type="ECO:0000256" key="4">
    <source>
        <dbReference type="ARBA" id="ARBA00012438"/>
    </source>
</evidence>
<keyword evidence="13" id="KW-0902">Two-component regulatory system</keyword>
<evidence type="ECO:0000256" key="11">
    <source>
        <dbReference type="ARBA" id="ARBA00022840"/>
    </source>
</evidence>
<dbReference type="InterPro" id="IPR003594">
    <property type="entry name" value="HATPase_dom"/>
</dbReference>
<dbReference type="Gene3D" id="1.10.287.130">
    <property type="match status" value="1"/>
</dbReference>
<feature type="coiled-coil region" evidence="15">
    <location>
        <begin position="354"/>
        <end position="388"/>
    </location>
</feature>
<dbReference type="Pfam" id="PF02518">
    <property type="entry name" value="HATPase_c"/>
    <property type="match status" value="1"/>
</dbReference>
<dbReference type="Gene3D" id="3.30.565.10">
    <property type="entry name" value="Histidine kinase-like ATPase, C-terminal domain"/>
    <property type="match status" value="1"/>
</dbReference>
<evidence type="ECO:0000256" key="12">
    <source>
        <dbReference type="ARBA" id="ARBA00022989"/>
    </source>
</evidence>
<evidence type="ECO:0000256" key="3">
    <source>
        <dbReference type="ARBA" id="ARBA00004651"/>
    </source>
</evidence>
<dbReference type="AlphaFoldDB" id="A7N7N9"/>
<accession>A7N7N9</accession>